<reference evidence="6" key="3">
    <citation type="submission" date="2025-09" db="UniProtKB">
        <authorList>
            <consortium name="Ensembl"/>
        </authorList>
    </citation>
    <scope>IDENTIFICATION</scope>
</reference>
<feature type="compositionally biased region" description="Basic and acidic residues" evidence="4">
    <location>
        <begin position="115"/>
        <end position="125"/>
    </location>
</feature>
<reference evidence="6" key="2">
    <citation type="submission" date="2025-08" db="UniProtKB">
        <authorList>
            <consortium name="Ensembl"/>
        </authorList>
    </citation>
    <scope>IDENTIFICATION</scope>
</reference>
<dbReference type="GO" id="GO:0003677">
    <property type="term" value="F:DNA binding"/>
    <property type="evidence" value="ECO:0007669"/>
    <property type="project" value="UniProtKB-KW"/>
</dbReference>
<dbReference type="eggNOG" id="KOG4012">
    <property type="taxonomic scope" value="Eukaryota"/>
</dbReference>
<protein>
    <recommendedName>
        <fullName evidence="5">H15 domain-containing protein</fullName>
    </recommendedName>
</protein>
<dbReference type="STRING" id="7897.ENSLACP00000014719"/>
<name>H3AYJ8_LATCH</name>
<accession>H3AYJ8</accession>
<dbReference type="InterPro" id="IPR036390">
    <property type="entry name" value="WH_DNA-bd_sf"/>
</dbReference>
<dbReference type="Ensembl" id="ENSLACT00000014822.1">
    <property type="protein sequence ID" value="ENSLACP00000014719.1"/>
    <property type="gene ID" value="ENSLACG00000012953.1"/>
</dbReference>
<dbReference type="InterPro" id="IPR005818">
    <property type="entry name" value="Histone_H1/H5_H15"/>
</dbReference>
<dbReference type="SUPFAM" id="SSF46785">
    <property type="entry name" value="Winged helix' DNA-binding domain"/>
    <property type="match status" value="1"/>
</dbReference>
<reference evidence="7" key="1">
    <citation type="submission" date="2011-08" db="EMBL/GenBank/DDBJ databases">
        <title>The draft genome of Latimeria chalumnae.</title>
        <authorList>
            <person name="Di Palma F."/>
            <person name="Alfoldi J."/>
            <person name="Johnson J."/>
            <person name="Berlin A."/>
            <person name="Gnerre S."/>
            <person name="Jaffe D."/>
            <person name="MacCallum I."/>
            <person name="Young S."/>
            <person name="Walker B.J."/>
            <person name="Lander E."/>
            <person name="Lindblad-Toh K."/>
        </authorList>
    </citation>
    <scope>NUCLEOTIDE SEQUENCE [LARGE SCALE GENOMIC DNA]</scope>
    <source>
        <strain evidence="7">Wild caught</strain>
    </source>
</reference>
<evidence type="ECO:0000256" key="4">
    <source>
        <dbReference type="SAM" id="MobiDB-lite"/>
    </source>
</evidence>
<keyword evidence="2" id="KW-0238">DNA-binding</keyword>
<keyword evidence="1" id="KW-0158">Chromosome</keyword>
<evidence type="ECO:0000256" key="3">
    <source>
        <dbReference type="ARBA" id="ARBA00023242"/>
    </source>
</evidence>
<dbReference type="Proteomes" id="UP000008672">
    <property type="component" value="Unassembled WGS sequence"/>
</dbReference>
<dbReference type="EMBL" id="AFYH01088127">
    <property type="status" value="NOT_ANNOTATED_CDS"/>
    <property type="molecule type" value="Genomic_DNA"/>
</dbReference>
<keyword evidence="3" id="KW-0539">Nucleus</keyword>
<dbReference type="GO" id="GO:0005634">
    <property type="term" value="C:nucleus"/>
    <property type="evidence" value="ECO:0007669"/>
    <property type="project" value="UniProtKB-ARBA"/>
</dbReference>
<dbReference type="GeneTree" id="ENSGT00940000160900"/>
<evidence type="ECO:0000313" key="6">
    <source>
        <dbReference type="Ensembl" id="ENSLACP00000014719.1"/>
    </source>
</evidence>
<evidence type="ECO:0000256" key="2">
    <source>
        <dbReference type="ARBA" id="ARBA00023125"/>
    </source>
</evidence>
<dbReference type="OMA" id="MADMAHT"/>
<feature type="compositionally biased region" description="Polar residues" evidence="4">
    <location>
        <begin position="147"/>
        <end position="158"/>
    </location>
</feature>
<evidence type="ECO:0000259" key="5">
    <source>
        <dbReference type="PROSITE" id="PS51504"/>
    </source>
</evidence>
<dbReference type="GO" id="GO:0000786">
    <property type="term" value="C:nucleosome"/>
    <property type="evidence" value="ECO:0007669"/>
    <property type="project" value="InterPro"/>
</dbReference>
<dbReference type="CDD" id="cd00073">
    <property type="entry name" value="H15"/>
    <property type="match status" value="1"/>
</dbReference>
<organism evidence="6 7">
    <name type="scientific">Latimeria chalumnae</name>
    <name type="common">Coelacanth</name>
    <dbReference type="NCBI Taxonomy" id="7897"/>
    <lineage>
        <taxon>Eukaryota</taxon>
        <taxon>Metazoa</taxon>
        <taxon>Chordata</taxon>
        <taxon>Craniata</taxon>
        <taxon>Vertebrata</taxon>
        <taxon>Euteleostomi</taxon>
        <taxon>Coelacanthiformes</taxon>
        <taxon>Coelacanthidae</taxon>
        <taxon>Latimeria</taxon>
    </lineage>
</organism>
<dbReference type="PROSITE" id="PS51504">
    <property type="entry name" value="H15"/>
    <property type="match status" value="1"/>
</dbReference>
<feature type="region of interest" description="Disordered" evidence="4">
    <location>
        <begin position="95"/>
        <end position="223"/>
    </location>
</feature>
<dbReference type="GO" id="GO:0006334">
    <property type="term" value="P:nucleosome assembly"/>
    <property type="evidence" value="ECO:0007669"/>
    <property type="project" value="InterPro"/>
</dbReference>
<sequence>SKMAAITMTAHPPTMKMVVEAIKNNGDRRGTTVPAIRAYILNQYPTVDPIRLKHLLKRALYKGIENGILVRPASSSASGATGRFKREQFSLKMAATARKAEKAESGKATGKTATKKPEEKVEKRPAHASNKENVSTTSNIEDKKVPKQTSKATRNVQKTPKVKGKVRKEQGKTELAHASTSAKATKALKDKAKTGSSVKQKAADHEDAEAGTSSRAASKRGKK</sequence>
<evidence type="ECO:0000313" key="7">
    <source>
        <dbReference type="Proteomes" id="UP000008672"/>
    </source>
</evidence>
<dbReference type="InParanoid" id="H3AYJ8"/>
<dbReference type="AlphaFoldDB" id="H3AYJ8"/>
<feature type="compositionally biased region" description="Low complexity" evidence="4">
    <location>
        <begin position="176"/>
        <end position="185"/>
    </location>
</feature>
<dbReference type="InterPro" id="IPR036388">
    <property type="entry name" value="WH-like_DNA-bd_sf"/>
</dbReference>
<feature type="domain" description="H15" evidence="5">
    <location>
        <begin position="10"/>
        <end position="88"/>
    </location>
</feature>
<dbReference type="HOGENOM" id="CLU_097586_0_0_1"/>
<dbReference type="FunFam" id="1.10.10.10:FF:000393">
    <property type="entry name" value="Oocyte-specific H1 histone"/>
    <property type="match status" value="1"/>
</dbReference>
<proteinExistence type="predicted"/>
<dbReference type="Pfam" id="PF00538">
    <property type="entry name" value="Linker_histone"/>
    <property type="match status" value="1"/>
</dbReference>
<dbReference type="SMART" id="SM00526">
    <property type="entry name" value="H15"/>
    <property type="match status" value="1"/>
</dbReference>
<evidence type="ECO:0000256" key="1">
    <source>
        <dbReference type="ARBA" id="ARBA00022454"/>
    </source>
</evidence>
<keyword evidence="7" id="KW-1185">Reference proteome</keyword>
<dbReference type="Gene3D" id="1.10.10.10">
    <property type="entry name" value="Winged helix-like DNA-binding domain superfamily/Winged helix DNA-binding domain"/>
    <property type="match status" value="1"/>
</dbReference>